<dbReference type="InterPro" id="IPR003961">
    <property type="entry name" value="FN3_dom"/>
</dbReference>
<dbReference type="SUPFAM" id="SSF49265">
    <property type="entry name" value="Fibronectin type III"/>
    <property type="match status" value="3"/>
</dbReference>
<feature type="domain" description="Ig-like" evidence="13">
    <location>
        <begin position="375"/>
        <end position="469"/>
    </location>
</feature>
<keyword evidence="4" id="KW-0677">Repeat</keyword>
<feature type="domain" description="Fibronectin type-III" evidence="14">
    <location>
        <begin position="1072"/>
        <end position="1168"/>
    </location>
</feature>
<dbReference type="InterPro" id="IPR013783">
    <property type="entry name" value="Ig-like_fold"/>
</dbReference>
<dbReference type="SMART" id="SM00409">
    <property type="entry name" value="IG"/>
    <property type="match status" value="6"/>
</dbReference>
<feature type="region of interest" description="Disordered" evidence="11">
    <location>
        <begin position="1"/>
        <end position="70"/>
    </location>
</feature>
<evidence type="ECO:0000256" key="2">
    <source>
        <dbReference type="ARBA" id="ARBA00022692"/>
    </source>
</evidence>
<feature type="domain" description="Ig-like" evidence="13">
    <location>
        <begin position="166"/>
        <end position="256"/>
    </location>
</feature>
<feature type="region of interest" description="Disordered" evidence="11">
    <location>
        <begin position="1472"/>
        <end position="1774"/>
    </location>
</feature>
<feature type="compositionally biased region" description="Polar residues" evidence="11">
    <location>
        <begin position="1617"/>
        <end position="1636"/>
    </location>
</feature>
<dbReference type="Pfam" id="PF07679">
    <property type="entry name" value="I-set"/>
    <property type="match status" value="1"/>
</dbReference>
<dbReference type="InterPro" id="IPR013098">
    <property type="entry name" value="Ig_I-set"/>
</dbReference>
<evidence type="ECO:0000256" key="7">
    <source>
        <dbReference type="ARBA" id="ARBA00023136"/>
    </source>
</evidence>
<keyword evidence="5" id="KW-0130">Cell adhesion</keyword>
<feature type="compositionally biased region" description="Basic residues" evidence="11">
    <location>
        <begin position="32"/>
        <end position="45"/>
    </location>
</feature>
<feature type="compositionally biased region" description="Basic and acidic residues" evidence="11">
    <location>
        <begin position="7"/>
        <end position="16"/>
    </location>
</feature>
<keyword evidence="9" id="KW-0393">Immunoglobulin domain</keyword>
<comment type="subcellular location">
    <subcellularLocation>
        <location evidence="1">Membrane</location>
        <topology evidence="1">Single-pass type I membrane protein</topology>
    </subcellularLocation>
</comment>
<dbReference type="InterPro" id="IPR007110">
    <property type="entry name" value="Ig-like_dom"/>
</dbReference>
<dbReference type="GO" id="GO:0098609">
    <property type="term" value="P:cell-cell adhesion"/>
    <property type="evidence" value="ECO:0007669"/>
    <property type="project" value="TreeGrafter"/>
</dbReference>
<evidence type="ECO:0000313" key="16">
    <source>
        <dbReference type="Proteomes" id="UP000747542"/>
    </source>
</evidence>
<protein>
    <submittedName>
        <fullName evidence="15">Down syndrome cell adhesion molecule-like protein 2-like 7</fullName>
    </submittedName>
</protein>
<dbReference type="InterPro" id="IPR003599">
    <property type="entry name" value="Ig_sub"/>
</dbReference>
<dbReference type="InterPro" id="IPR036179">
    <property type="entry name" value="Ig-like_dom_sf"/>
</dbReference>
<feature type="domain" description="Fibronectin type-III" evidence="14">
    <location>
        <begin position="881"/>
        <end position="981"/>
    </location>
</feature>
<dbReference type="PANTHER" id="PTHR44170">
    <property type="entry name" value="PROTEIN SIDEKICK"/>
    <property type="match status" value="1"/>
</dbReference>
<feature type="compositionally biased region" description="Basic and acidic residues" evidence="11">
    <location>
        <begin position="1380"/>
        <end position="1397"/>
    </location>
</feature>
<evidence type="ECO:0000256" key="11">
    <source>
        <dbReference type="SAM" id="MobiDB-lite"/>
    </source>
</evidence>
<evidence type="ECO:0000256" key="4">
    <source>
        <dbReference type="ARBA" id="ARBA00022737"/>
    </source>
</evidence>
<keyword evidence="10" id="KW-0175">Coiled coil</keyword>
<evidence type="ECO:0000256" key="12">
    <source>
        <dbReference type="SAM" id="Phobius"/>
    </source>
</evidence>
<organism evidence="15 16">
    <name type="scientific">Homarus americanus</name>
    <name type="common">American lobster</name>
    <dbReference type="NCBI Taxonomy" id="6706"/>
    <lineage>
        <taxon>Eukaryota</taxon>
        <taxon>Metazoa</taxon>
        <taxon>Ecdysozoa</taxon>
        <taxon>Arthropoda</taxon>
        <taxon>Crustacea</taxon>
        <taxon>Multicrustacea</taxon>
        <taxon>Malacostraca</taxon>
        <taxon>Eumalacostraca</taxon>
        <taxon>Eucarida</taxon>
        <taxon>Decapoda</taxon>
        <taxon>Pleocyemata</taxon>
        <taxon>Astacidea</taxon>
        <taxon>Nephropoidea</taxon>
        <taxon>Nephropidae</taxon>
        <taxon>Homarus</taxon>
    </lineage>
</organism>
<dbReference type="PROSITE" id="PS50853">
    <property type="entry name" value="FN3"/>
    <property type="match status" value="5"/>
</dbReference>
<dbReference type="FunFam" id="2.60.40.10:FF:000333">
    <property type="entry name" value="Down syndrome cell adhesion molecule"/>
    <property type="match status" value="1"/>
</dbReference>
<feature type="domain" description="Ig-like" evidence="13">
    <location>
        <begin position="266"/>
        <end position="356"/>
    </location>
</feature>
<evidence type="ECO:0000256" key="9">
    <source>
        <dbReference type="ARBA" id="ARBA00023319"/>
    </source>
</evidence>
<dbReference type="CDD" id="cd00096">
    <property type="entry name" value="Ig"/>
    <property type="match status" value="1"/>
</dbReference>
<evidence type="ECO:0000256" key="3">
    <source>
        <dbReference type="ARBA" id="ARBA00022729"/>
    </source>
</evidence>
<evidence type="ECO:0000256" key="8">
    <source>
        <dbReference type="ARBA" id="ARBA00023157"/>
    </source>
</evidence>
<feature type="compositionally biased region" description="Low complexity" evidence="11">
    <location>
        <begin position="1753"/>
        <end position="1764"/>
    </location>
</feature>
<comment type="caution">
    <text evidence="15">The sequence shown here is derived from an EMBL/GenBank/DDBJ whole genome shotgun (WGS) entry which is preliminary data.</text>
</comment>
<keyword evidence="3" id="KW-0732">Signal</keyword>
<dbReference type="Pfam" id="PF25059">
    <property type="entry name" value="FN3_DSCAM-DSCAML_C"/>
    <property type="match status" value="1"/>
</dbReference>
<feature type="domain" description="Ig-like" evidence="13">
    <location>
        <begin position="971"/>
        <end position="1070"/>
    </location>
</feature>
<dbReference type="GO" id="GO:0009653">
    <property type="term" value="P:anatomical structure morphogenesis"/>
    <property type="evidence" value="ECO:0007669"/>
    <property type="project" value="UniProtKB-ARBA"/>
</dbReference>
<dbReference type="GO" id="GO:0005886">
    <property type="term" value="C:plasma membrane"/>
    <property type="evidence" value="ECO:0007669"/>
    <property type="project" value="UniProtKB-SubCell"/>
</dbReference>
<dbReference type="Proteomes" id="UP000747542">
    <property type="component" value="Unassembled WGS sequence"/>
</dbReference>
<dbReference type="InterPro" id="IPR056754">
    <property type="entry name" value="DSCAM/DSCAML_C"/>
</dbReference>
<dbReference type="FunFam" id="2.60.40.10:FF:000104">
    <property type="entry name" value="Down syndrome cell adhesion molecule b"/>
    <property type="match status" value="1"/>
</dbReference>
<feature type="region of interest" description="Disordered" evidence="11">
    <location>
        <begin position="1380"/>
        <end position="1419"/>
    </location>
</feature>
<evidence type="ECO:0000259" key="14">
    <source>
        <dbReference type="PROSITE" id="PS50853"/>
    </source>
</evidence>
<feature type="compositionally biased region" description="Low complexity" evidence="11">
    <location>
        <begin position="1592"/>
        <end position="1602"/>
    </location>
</feature>
<dbReference type="PROSITE" id="PS50835">
    <property type="entry name" value="IG_LIKE"/>
    <property type="match status" value="6"/>
</dbReference>
<sequence>MLYSSSEDNKATRDVITRSSPGHPRQVDRSRHTTHRRLNSATHKRAGGDLKRPSRDLGLNPYARQDSVPQLRYTPIEQTVSPGSPVSLKCSAVGTPAPVITWTRDHQPLLPSLRTSVGSFRAALGEVVSQVNLSSVTGREGGLYTCTASNTQGSVAHSARLNVYGPPFVRAMANVTAVSGEDVRLWCPAGGYPAPSIIWQRNGHTLPTSLRRVFELVSGEQEVLRNGTLLVRMAARGDIGRYSCLVTGRQGQTAASHTFLHVLKPPKIEPFSFRSHLEEGERTQLTCMINSGDLPITLNWLKDGRHLQHDPGIDIKQLSDYSRTLLFKKLKEHHSGSYTCEAANAAATTNHTATLMVKVGHETGSYLCGGRQVSPRWVVEPGSTTALVGSTVVLDCSARGYPQPELTWMKAPGDSAQDFQAVVLDNVRASQAANGSLVLPSVSTSSAGWFLCRAANNIGTPISKVVQLTVHAPARVVTEGGPVTGHAGQTVTVDCEATGDDPLTLTWQRYHAPVSQGHRTSIRESGGGGSVRVVLEIRSVTAGDAGPYTCHATNRHGEHSQVFTIVVIEPPTAPSGVVVSEVGSRSARLSWSLPQPAAITIQYRAAAKESWTSHGRNVSVGQWASWHVLTGLTPYHAYAVRLMAHNDLGVSQPSSVHFFTTLEEAPSGAPQDVRVATGGPRSLLVTWHAPVPRLTHGPLRGYTIALRRQNLQGHLVYITRPITALPAGDTEALEQYEVRGLTPATLYEVAVRAFTRAGPGPLSSPRIVHSTSHDAPSCPPVGVSCRGSGRGGVRVWWSPPPTHCAHAPVTGYTILATPTKHVQQDTSSSTWMVNTTNLEKNVDGLPPATNISVRVKAFNDMGFSSPNHPIFCVTEDDVPGPPRRVRVVVTGSTTLLVTWSPPQPHSGTILHYTLYSARDDQRRVLQAASRDVVGAGGSEATWRELSGLTLASRVQVWVTATTVAGEGSQSPRLTALPTPTPTHAPFAVGGGRSWWVGAGSGVTLGCRGLGSPSPTLSWTKASATITNSQLTQLLPGGDLHLTAVRETSNYTCWVRNKVGVDSLTHQVVVVTPPSPPTLALAHATHHALNLTITPASDGGAPILGYTVHHRQRAGEWVETSADPGVRTVMVRGLPCGAPHHLYLTAWNTHGTSTPSPVLLTNTLGSPPGRPDPAKLVEVNSTCVTLRLYVWPELGCPVTHWKVERGSEDAEVAWTSLYAHVTRDTTDLGLCDLTSTSWHLLRITAGSTAGDTSVVYRVTIRGHIDGEATGQPPVQEVVMMGSPVVMTEWLDAHVVAGVVSAILLAAALIICVCVAVRRRSLLFLIKDSEGSPNSFPRENKETTLSLLTDDHHHHTSTPLSTFILYQPFVLLLANSAGESLDNKGGGEEDNARNSELTRAHLYSPAPTKKPRGSLASLKTQGDTSDPYEICPYATFRYHRDHIFGFVLSVGSSEGTLEYGLSLHAMTPRDCLEQPVHSDRHGQQQSATYGQVGRQRAQSHYKETEIAYISNRNRGEYGSRPKSLPGGQPTPAPLPGDASEQTAAWTDEAERKDTRSRPHRSRSCTRGSTNLDPHSGTEATQRDSSTESNDASSPVQQRQHYQHPQMPPQPHLQHHAQQLGSQHTHQLGGSQHPQQLASQHPPPQLASQHIQQLGSQQLTPQHLQQLNSQHPQQLASQHMQQLGSQQMAPQQQATAGRVGPHPLPPVRLARVHSETSSSSEESPLTPPAPRPLHPPSAFSDSRELSETECDREMLSQAQASSNASQSRVRSNGRVSGDNISATELTVLLQRYEQQQKQQQQQLEQRSSQLKQQVNRIAQKNPYSINV</sequence>
<evidence type="ECO:0000259" key="13">
    <source>
        <dbReference type="PROSITE" id="PS50835"/>
    </source>
</evidence>
<feature type="domain" description="Fibronectin type-III" evidence="14">
    <location>
        <begin position="779"/>
        <end position="877"/>
    </location>
</feature>
<name>A0A8J5J8N0_HOMAM</name>
<evidence type="ECO:0000313" key="15">
    <source>
        <dbReference type="EMBL" id="KAG7154050.1"/>
    </source>
</evidence>
<dbReference type="GO" id="GO:0030154">
    <property type="term" value="P:cell differentiation"/>
    <property type="evidence" value="ECO:0007669"/>
    <property type="project" value="UniProtKB-ARBA"/>
</dbReference>
<feature type="transmembrane region" description="Helical" evidence="12">
    <location>
        <begin position="1293"/>
        <end position="1315"/>
    </location>
</feature>
<feature type="coiled-coil region" evidence="10">
    <location>
        <begin position="1779"/>
        <end position="1817"/>
    </location>
</feature>
<evidence type="ECO:0000256" key="6">
    <source>
        <dbReference type="ARBA" id="ARBA00022989"/>
    </source>
</evidence>
<reference evidence="15" key="1">
    <citation type="journal article" date="2021" name="Sci. Adv.">
        <title>The American lobster genome reveals insights on longevity, neural, and immune adaptations.</title>
        <authorList>
            <person name="Polinski J.M."/>
            <person name="Zimin A.V."/>
            <person name="Clark K.F."/>
            <person name="Kohn A.B."/>
            <person name="Sadowski N."/>
            <person name="Timp W."/>
            <person name="Ptitsyn A."/>
            <person name="Khanna P."/>
            <person name="Romanova D.Y."/>
            <person name="Williams P."/>
            <person name="Greenwood S.J."/>
            <person name="Moroz L.L."/>
            <person name="Walt D.R."/>
            <person name="Bodnar A.G."/>
        </authorList>
    </citation>
    <scope>NUCLEOTIDE SEQUENCE</scope>
    <source>
        <strain evidence="15">GMGI-L3</strain>
    </source>
</reference>
<feature type="compositionally biased region" description="Polar residues" evidence="11">
    <location>
        <begin position="1765"/>
        <end position="1774"/>
    </location>
</feature>
<feature type="compositionally biased region" description="Low complexity" evidence="11">
    <location>
        <begin position="1712"/>
        <end position="1721"/>
    </location>
</feature>
<dbReference type="SMART" id="SM00060">
    <property type="entry name" value="FN3"/>
    <property type="match status" value="5"/>
</dbReference>
<feature type="compositionally biased region" description="Polar residues" evidence="11">
    <location>
        <begin position="1562"/>
        <end position="1577"/>
    </location>
</feature>
<evidence type="ECO:0000256" key="1">
    <source>
        <dbReference type="ARBA" id="ARBA00004479"/>
    </source>
</evidence>
<dbReference type="InterPro" id="IPR003598">
    <property type="entry name" value="Ig_sub2"/>
</dbReference>
<keyword evidence="6 12" id="KW-1133">Transmembrane helix</keyword>
<evidence type="ECO:0000256" key="10">
    <source>
        <dbReference type="SAM" id="Coils"/>
    </source>
</evidence>
<dbReference type="CDD" id="cd00063">
    <property type="entry name" value="FN3"/>
    <property type="match status" value="5"/>
</dbReference>
<feature type="domain" description="Fibronectin type-III" evidence="14">
    <location>
        <begin position="669"/>
        <end position="774"/>
    </location>
</feature>
<feature type="domain" description="Fibronectin type-III" evidence="14">
    <location>
        <begin position="573"/>
        <end position="664"/>
    </location>
</feature>
<feature type="compositionally biased region" description="Pro residues" evidence="11">
    <location>
        <begin position="1722"/>
        <end position="1732"/>
    </location>
</feature>
<feature type="compositionally biased region" description="Polar residues" evidence="11">
    <location>
        <begin position="1643"/>
        <end position="1692"/>
    </location>
</feature>
<dbReference type="PANTHER" id="PTHR44170:SF6">
    <property type="entry name" value="CONTACTIN"/>
    <property type="match status" value="1"/>
</dbReference>
<proteinExistence type="predicted"/>
<dbReference type="SMART" id="SM00408">
    <property type="entry name" value="IGc2"/>
    <property type="match status" value="6"/>
</dbReference>
<accession>A0A8J5J8N0</accession>
<gene>
    <name evidence="15" type="primary">Dscam2-L7</name>
    <name evidence="15" type="ORF">Hamer_G020379</name>
</gene>
<keyword evidence="7 12" id="KW-0472">Membrane</keyword>
<feature type="domain" description="Ig-like" evidence="13">
    <location>
        <begin position="473"/>
        <end position="566"/>
    </location>
</feature>
<dbReference type="Pfam" id="PF13927">
    <property type="entry name" value="Ig_3"/>
    <property type="match status" value="4"/>
</dbReference>
<feature type="domain" description="Ig-like" evidence="13">
    <location>
        <begin position="69"/>
        <end position="162"/>
    </location>
</feature>
<keyword evidence="8" id="KW-1015">Disulfide bond</keyword>
<dbReference type="Pfam" id="PF00041">
    <property type="entry name" value="fn3"/>
    <property type="match status" value="4"/>
</dbReference>
<feature type="compositionally biased region" description="Basic and acidic residues" evidence="11">
    <location>
        <begin position="1738"/>
        <end position="1751"/>
    </location>
</feature>
<feature type="compositionally biased region" description="Basic and acidic residues" evidence="11">
    <location>
        <begin position="46"/>
        <end position="55"/>
    </location>
</feature>
<keyword evidence="2 12" id="KW-0812">Transmembrane</keyword>
<dbReference type="FunFam" id="2.60.40.10:FF:000017">
    <property type="entry name" value="Down syndrome cell adhesion molecule b"/>
    <property type="match status" value="1"/>
</dbReference>
<keyword evidence="16" id="KW-1185">Reference proteome</keyword>
<dbReference type="InterPro" id="IPR036116">
    <property type="entry name" value="FN3_sf"/>
</dbReference>
<evidence type="ECO:0000256" key="5">
    <source>
        <dbReference type="ARBA" id="ARBA00022889"/>
    </source>
</evidence>
<dbReference type="Gene3D" id="2.60.40.10">
    <property type="entry name" value="Immunoglobulins"/>
    <property type="match status" value="11"/>
</dbReference>
<dbReference type="EMBL" id="JAHLQT010045754">
    <property type="protein sequence ID" value="KAG7154050.1"/>
    <property type="molecule type" value="Genomic_DNA"/>
</dbReference>
<dbReference type="SUPFAM" id="SSF48726">
    <property type="entry name" value="Immunoglobulin"/>
    <property type="match status" value="6"/>
</dbReference>